<dbReference type="Gene3D" id="3.30.420.40">
    <property type="match status" value="2"/>
</dbReference>
<dbReference type="GO" id="GO:0005739">
    <property type="term" value="C:mitochondrion"/>
    <property type="evidence" value="ECO:0007669"/>
    <property type="project" value="TreeGrafter"/>
</dbReference>
<organism evidence="2 3">
    <name type="scientific">Arachis hypogaea</name>
    <name type="common">Peanut</name>
    <dbReference type="NCBI Taxonomy" id="3818"/>
    <lineage>
        <taxon>Eukaryota</taxon>
        <taxon>Viridiplantae</taxon>
        <taxon>Streptophyta</taxon>
        <taxon>Embryophyta</taxon>
        <taxon>Tracheophyta</taxon>
        <taxon>Spermatophyta</taxon>
        <taxon>Magnoliopsida</taxon>
        <taxon>eudicotyledons</taxon>
        <taxon>Gunneridae</taxon>
        <taxon>Pentapetalae</taxon>
        <taxon>rosids</taxon>
        <taxon>fabids</taxon>
        <taxon>Fabales</taxon>
        <taxon>Fabaceae</taxon>
        <taxon>Papilionoideae</taxon>
        <taxon>50 kb inversion clade</taxon>
        <taxon>dalbergioids sensu lato</taxon>
        <taxon>Dalbergieae</taxon>
        <taxon>Pterocarpus clade</taxon>
        <taxon>Arachis</taxon>
    </lineage>
</organism>
<accession>A0A445E6F0</accession>
<dbReference type="Gramene" id="arahy.Tifrunner.gnm2.ann2.Ah02g336700.1">
    <property type="protein sequence ID" value="arahy.Tifrunner.gnm2.ann2.Ah02g336700.1-CDS"/>
    <property type="gene ID" value="arahy.Tifrunner.gnm2.ann2.Ah02g336700"/>
</dbReference>
<dbReference type="PANTHER" id="PTHR11735:SF6">
    <property type="entry name" value="TRNA N6-ADENOSINE THREONYLCARBAMOYLTRANSFERASE, MITOCHONDRIAL"/>
    <property type="match status" value="1"/>
</dbReference>
<dbReference type="EMBL" id="SDMP01000002">
    <property type="protein sequence ID" value="RYR71046.1"/>
    <property type="molecule type" value="Genomic_DNA"/>
</dbReference>
<gene>
    <name evidence="2" type="ORF">Ahy_A02g005339</name>
</gene>
<dbReference type="Proteomes" id="UP000289738">
    <property type="component" value="Chromosome A02"/>
</dbReference>
<sequence>MPRSLFLLQVRKIDWPGLILLLLFSELQCYILRKGLNVQSRWALKMEPSIRHLVISGGVTSNQYVRSRLDIVVKKNGLQLVCPPPWPCTDNGVMVAWTGIEHFRMGRYHPSLPAEEPEDFVKEQ</sequence>
<evidence type="ECO:0000313" key="2">
    <source>
        <dbReference type="EMBL" id="RYR71046.1"/>
    </source>
</evidence>
<dbReference type="Pfam" id="PF00814">
    <property type="entry name" value="TsaD"/>
    <property type="match status" value="1"/>
</dbReference>
<evidence type="ECO:0000313" key="3">
    <source>
        <dbReference type="Proteomes" id="UP000289738"/>
    </source>
</evidence>
<dbReference type="SMR" id="A0A445E6F0"/>
<dbReference type="AlphaFoldDB" id="A0A445E6F0"/>
<proteinExistence type="predicted"/>
<dbReference type="InterPro" id="IPR000905">
    <property type="entry name" value="Gcp-like_dom"/>
</dbReference>
<evidence type="ECO:0000259" key="1">
    <source>
        <dbReference type="Pfam" id="PF00814"/>
    </source>
</evidence>
<comment type="caution">
    <text evidence="2">The sequence shown here is derived from an EMBL/GenBank/DDBJ whole genome shotgun (WGS) entry which is preliminary data.</text>
</comment>
<dbReference type="STRING" id="3818.A0A445E6F0"/>
<dbReference type="PANTHER" id="PTHR11735">
    <property type="entry name" value="TRNA N6-ADENOSINE THREONYLCARBAMOYLTRANSFERASE"/>
    <property type="match status" value="1"/>
</dbReference>
<name>A0A445E6F0_ARAHY</name>
<keyword evidence="3" id="KW-1185">Reference proteome</keyword>
<protein>
    <recommendedName>
        <fullName evidence="1">Gcp-like domain-containing protein</fullName>
    </recommendedName>
</protein>
<reference evidence="2 3" key="1">
    <citation type="submission" date="2019-01" db="EMBL/GenBank/DDBJ databases">
        <title>Sequencing of cultivated peanut Arachis hypogaea provides insights into genome evolution and oil improvement.</title>
        <authorList>
            <person name="Chen X."/>
        </authorList>
    </citation>
    <scope>NUCLEOTIDE SEQUENCE [LARGE SCALE GENOMIC DNA]</scope>
    <source>
        <strain evidence="3">cv. Fuhuasheng</strain>
        <tissue evidence="2">Leaves</tissue>
    </source>
</reference>
<feature type="domain" description="Gcp-like" evidence="1">
    <location>
        <begin position="47"/>
        <end position="97"/>
    </location>
</feature>